<dbReference type="EMBL" id="JMFG01000006">
    <property type="protein sequence ID" value="KDA54633.1"/>
    <property type="molecule type" value="Genomic_DNA"/>
</dbReference>
<dbReference type="OrthoDB" id="319881at2"/>
<dbReference type="SUPFAM" id="SSF50156">
    <property type="entry name" value="PDZ domain-like"/>
    <property type="match status" value="1"/>
</dbReference>
<feature type="transmembrane region" description="Helical" evidence="2">
    <location>
        <begin position="180"/>
        <end position="204"/>
    </location>
</feature>
<evidence type="ECO:0008006" key="7">
    <source>
        <dbReference type="Google" id="ProtNLM"/>
    </source>
</evidence>
<dbReference type="Pfam" id="PF07228">
    <property type="entry name" value="SpoIIE"/>
    <property type="match status" value="1"/>
</dbReference>
<evidence type="ECO:0000256" key="1">
    <source>
        <dbReference type="ARBA" id="ARBA00022801"/>
    </source>
</evidence>
<protein>
    <recommendedName>
        <fullName evidence="7">PDZ domain-containing protein</fullName>
    </recommendedName>
</protein>
<feature type="transmembrane region" description="Helical" evidence="2">
    <location>
        <begin position="364"/>
        <end position="385"/>
    </location>
</feature>
<dbReference type="Proteomes" id="UP000027284">
    <property type="component" value="Unassembled WGS sequence"/>
</dbReference>
<accession>A0A062XUU2</accession>
<feature type="domain" description="PPM-type phosphatase" evidence="4">
    <location>
        <begin position="621"/>
        <end position="837"/>
    </location>
</feature>
<feature type="transmembrane region" description="Helical" evidence="2">
    <location>
        <begin position="152"/>
        <end position="168"/>
    </location>
</feature>
<reference evidence="5 6" key="1">
    <citation type="submission" date="2014-04" db="EMBL/GenBank/DDBJ databases">
        <title>The Genome Sequence of Thermoanaerobaculum aquaticum MP-01, The First Cultivated Group 23 Acidobacterium.</title>
        <authorList>
            <person name="Stamps B.W."/>
            <person name="Losey N.A."/>
            <person name="Lawson P.A."/>
            <person name="Stevenson B.S."/>
        </authorList>
    </citation>
    <scope>NUCLEOTIDE SEQUENCE [LARGE SCALE GENOMIC DNA]</scope>
    <source>
        <strain evidence="5 6">MP-01</strain>
    </source>
</reference>
<dbReference type="Pfam" id="PF01590">
    <property type="entry name" value="GAF"/>
    <property type="match status" value="1"/>
</dbReference>
<dbReference type="InterPro" id="IPR029016">
    <property type="entry name" value="GAF-like_dom_sf"/>
</dbReference>
<gene>
    <name evidence="5" type="ORF">EG19_10765</name>
</gene>
<dbReference type="InterPro" id="IPR003018">
    <property type="entry name" value="GAF"/>
</dbReference>
<organism evidence="5 6">
    <name type="scientific">Thermoanaerobaculum aquaticum</name>
    <dbReference type="NCBI Taxonomy" id="1312852"/>
    <lineage>
        <taxon>Bacteria</taxon>
        <taxon>Pseudomonadati</taxon>
        <taxon>Acidobacteriota</taxon>
        <taxon>Thermoanaerobaculia</taxon>
        <taxon>Thermoanaerobaculales</taxon>
        <taxon>Thermoanaerobaculaceae</taxon>
        <taxon>Thermoanaerobaculum</taxon>
    </lineage>
</organism>
<dbReference type="RefSeq" id="WP_038047232.1">
    <property type="nucleotide sequence ID" value="NZ_JMFG01000006.1"/>
</dbReference>
<keyword evidence="2" id="KW-0472">Membrane</keyword>
<keyword evidence="2" id="KW-0812">Transmembrane</keyword>
<evidence type="ECO:0000313" key="6">
    <source>
        <dbReference type="Proteomes" id="UP000027284"/>
    </source>
</evidence>
<dbReference type="AlphaFoldDB" id="A0A062XUU2"/>
<keyword evidence="2" id="KW-1133">Transmembrane helix</keyword>
<dbReference type="SMART" id="SM00331">
    <property type="entry name" value="PP2C_SIG"/>
    <property type="match status" value="1"/>
</dbReference>
<dbReference type="Gene3D" id="2.30.42.10">
    <property type="match status" value="1"/>
</dbReference>
<dbReference type="PANTHER" id="PTHR43156:SF2">
    <property type="entry name" value="STAGE II SPORULATION PROTEIN E"/>
    <property type="match status" value="1"/>
</dbReference>
<dbReference type="SUPFAM" id="SSF81606">
    <property type="entry name" value="PP2C-like"/>
    <property type="match status" value="1"/>
</dbReference>
<feature type="transmembrane region" description="Helical" evidence="2">
    <location>
        <begin position="121"/>
        <end position="140"/>
    </location>
</feature>
<feature type="domain" description="GAF" evidence="3">
    <location>
        <begin position="433"/>
        <end position="594"/>
    </location>
</feature>
<dbReference type="InterPro" id="IPR036457">
    <property type="entry name" value="PPM-type-like_dom_sf"/>
</dbReference>
<keyword evidence="1" id="KW-0378">Hydrolase</keyword>
<dbReference type="InterPro" id="IPR001932">
    <property type="entry name" value="PPM-type_phosphatase-like_dom"/>
</dbReference>
<dbReference type="Gene3D" id="3.30.450.40">
    <property type="match status" value="1"/>
</dbReference>
<dbReference type="SUPFAM" id="SSF55781">
    <property type="entry name" value="GAF domain-like"/>
    <property type="match status" value="1"/>
</dbReference>
<keyword evidence="6" id="KW-1185">Reference proteome</keyword>
<dbReference type="Pfam" id="PF17820">
    <property type="entry name" value="PDZ_6"/>
    <property type="match status" value="1"/>
</dbReference>
<dbReference type="InterPro" id="IPR041489">
    <property type="entry name" value="PDZ_6"/>
</dbReference>
<proteinExistence type="predicted"/>
<dbReference type="Gene3D" id="3.60.40.10">
    <property type="entry name" value="PPM-type phosphatase domain"/>
    <property type="match status" value="1"/>
</dbReference>
<comment type="caution">
    <text evidence="5">The sequence shown here is derived from an EMBL/GenBank/DDBJ whole genome shotgun (WGS) entry which is preliminary data.</text>
</comment>
<evidence type="ECO:0000259" key="4">
    <source>
        <dbReference type="SMART" id="SM00331"/>
    </source>
</evidence>
<dbReference type="PANTHER" id="PTHR43156">
    <property type="entry name" value="STAGE II SPORULATION PROTEIN E-RELATED"/>
    <property type="match status" value="1"/>
</dbReference>
<dbReference type="STRING" id="1312852.EG19_10765"/>
<feature type="transmembrane region" description="Helical" evidence="2">
    <location>
        <begin position="301"/>
        <end position="325"/>
    </location>
</feature>
<dbReference type="SMART" id="SM00065">
    <property type="entry name" value="GAF"/>
    <property type="match status" value="1"/>
</dbReference>
<feature type="transmembrane region" description="Helical" evidence="2">
    <location>
        <begin position="267"/>
        <end position="289"/>
    </location>
</feature>
<dbReference type="GO" id="GO:0016791">
    <property type="term" value="F:phosphatase activity"/>
    <property type="evidence" value="ECO:0007669"/>
    <property type="project" value="TreeGrafter"/>
</dbReference>
<sequence>MLGLSRVPRRLLWFGLGAFLVACLSVLDMFLPRPWDGVLLAADRELLLVKGVVPGTGGALAGIKAGDRIVGVGRAIVRSPGEVARLLATWRGEKVPYLILRDGKLLELEVRLSTRRLSTPLFLYAAFTGFFFFAVGFFVLVSRPDDAPAGPARVFFILCTLFMLFLVCRLRPASYGFFDGVVLTTGTLSLLALPAAFLHFFLIFPRRQVFSFATSPTGFLADLQRFVNTSPHFFTLLYALPPLTYAVSTAGSRLMGWKLRFLSGAPVASWVLMGDYLVLGLLALLRSLLRAEDARQRRQMGTVFAGTVVGVVPFLLFAVVIPTMSDTEASLAWAVLSFGAVPVAFAYAIVRFQLLDVRVVVRRSLLYTLTTASVTAIYALTLTAANALARHQGLVQSRYFPVLFALLVVALFDPLRRRIQGPVDRFFFRDMVDARKALEELSEALTREFSVARLEDWLTRRLSEIMHLAWVVLYRVEGHRLVASQRRGGLPVELSSERALVRELRDRGGPLRLAQLEGLSLLDEGTASFLAAAREAGARLFVPLVASGELYAFLVVGPKLSDEEVSREELQLLRTVANQGAVGFENARFLAEHTRQMELEKELDIARQVQFSLIPERIVAPAPWRVAARCVPAYQVGGDFYDVLPNSRGECQALVLGDVAGKSVAGAMLMVAAREALRAEAMNATDPARLLSEVNRRLYRRERRMVLALAYLLLCPGGELRYCLAGQPPPLVRRRRGEVEELPMPAFRLPLGALAEAQWDEVRVQLEPGDLVLVYSDGLSDAQGSDGQALGLGPLREVFAAAPSDVEEAVAHVIGFVQQFSGGRKAFDDITVMAVSWEGKA</sequence>
<dbReference type="PROSITE" id="PS51257">
    <property type="entry name" value="PROKAR_LIPOPROTEIN"/>
    <property type="match status" value="1"/>
</dbReference>
<evidence type="ECO:0000259" key="3">
    <source>
        <dbReference type="SMART" id="SM00065"/>
    </source>
</evidence>
<name>A0A062XUU2_9BACT</name>
<feature type="transmembrane region" description="Helical" evidence="2">
    <location>
        <begin position="331"/>
        <end position="352"/>
    </location>
</feature>
<evidence type="ECO:0000256" key="2">
    <source>
        <dbReference type="SAM" id="Phobius"/>
    </source>
</evidence>
<evidence type="ECO:0000313" key="5">
    <source>
        <dbReference type="EMBL" id="KDA54633.1"/>
    </source>
</evidence>
<dbReference type="InterPro" id="IPR036034">
    <property type="entry name" value="PDZ_sf"/>
</dbReference>
<feature type="transmembrane region" description="Helical" evidence="2">
    <location>
        <begin position="12"/>
        <end position="31"/>
    </location>
</feature>
<dbReference type="InterPro" id="IPR052016">
    <property type="entry name" value="Bact_Sigma-Reg"/>
</dbReference>